<dbReference type="AlphaFoldDB" id="A0AAJ1J3P9"/>
<protein>
    <submittedName>
        <fullName evidence="2">Uncharacterized protein</fullName>
    </submittedName>
</protein>
<dbReference type="RefSeq" id="WP_274711390.1">
    <property type="nucleotide sequence ID" value="NZ_JAILSO010000003.1"/>
</dbReference>
<proteinExistence type="predicted"/>
<name>A0AAJ1J3P9_XENBV</name>
<accession>A0AAJ1J3P9</accession>
<evidence type="ECO:0000313" key="2">
    <source>
        <dbReference type="EMBL" id="MDE1476909.1"/>
    </source>
</evidence>
<organism evidence="2 3">
    <name type="scientific">Xenorhabdus bovienii</name>
    <name type="common">Xenorhabdus nematophila subsp. bovienii</name>
    <dbReference type="NCBI Taxonomy" id="40576"/>
    <lineage>
        <taxon>Bacteria</taxon>
        <taxon>Pseudomonadati</taxon>
        <taxon>Pseudomonadota</taxon>
        <taxon>Gammaproteobacteria</taxon>
        <taxon>Enterobacterales</taxon>
        <taxon>Morganellaceae</taxon>
        <taxon>Xenorhabdus</taxon>
    </lineage>
</organism>
<comment type="caution">
    <text evidence="2">The sequence shown here is derived from an EMBL/GenBank/DDBJ whole genome shotgun (WGS) entry which is preliminary data.</text>
</comment>
<evidence type="ECO:0000256" key="1">
    <source>
        <dbReference type="SAM" id="MobiDB-lite"/>
    </source>
</evidence>
<reference evidence="2" key="1">
    <citation type="submission" date="2021-08" db="EMBL/GenBank/DDBJ databases">
        <authorList>
            <person name="Papudeshi B."/>
            <person name="Bashey-Visser F."/>
        </authorList>
    </citation>
    <scope>NUCLEOTIDE SEQUENCE</scope>
    <source>
        <strain evidence="2">MC_266_E_2016</strain>
    </source>
</reference>
<evidence type="ECO:0000313" key="3">
    <source>
        <dbReference type="Proteomes" id="UP001222434"/>
    </source>
</evidence>
<dbReference type="Proteomes" id="UP001222434">
    <property type="component" value="Unassembled WGS sequence"/>
</dbReference>
<feature type="region of interest" description="Disordered" evidence="1">
    <location>
        <begin position="1"/>
        <end position="37"/>
    </location>
</feature>
<gene>
    <name evidence="2" type="ORF">KKJ01_01285</name>
</gene>
<reference evidence="2" key="2">
    <citation type="journal article" date="2022" name="J. Evol. Biol.">
        <title>Pre- and post-association barriers to host switching in sympatric mutualists.</title>
        <authorList>
            <person name="Dinges Z.M."/>
            <person name="Phillips R.K."/>
            <person name="Lively C.M."/>
            <person name="Bashey F."/>
        </authorList>
    </citation>
    <scope>NUCLEOTIDE SEQUENCE</scope>
    <source>
        <strain evidence="2">MC_266_E_2016</strain>
    </source>
</reference>
<sequence length="62" mass="6515">MDTAHDSNRIPAVCNRSHRNRADSNASSGPIGAARVTSTGPMVNSIHISVINSGLTLPMDSR</sequence>
<dbReference type="EMBL" id="JAILSO010000003">
    <property type="protein sequence ID" value="MDE1476909.1"/>
    <property type="molecule type" value="Genomic_DNA"/>
</dbReference>